<keyword evidence="4" id="KW-1185">Reference proteome</keyword>
<organism evidence="3 4">
    <name type="scientific">Rheinheimera mesophila</name>
    <dbReference type="NCBI Taxonomy" id="1547515"/>
    <lineage>
        <taxon>Bacteria</taxon>
        <taxon>Pseudomonadati</taxon>
        <taxon>Pseudomonadota</taxon>
        <taxon>Gammaproteobacteria</taxon>
        <taxon>Chromatiales</taxon>
        <taxon>Chromatiaceae</taxon>
        <taxon>Rheinheimera</taxon>
    </lineage>
</organism>
<feature type="domain" description="Flavodoxin-like fold" evidence="2">
    <location>
        <begin position="4"/>
        <end position="151"/>
    </location>
</feature>
<dbReference type="RefSeq" id="WP_082101783.1">
    <property type="nucleotide sequence ID" value="NZ_LAVS01000009.1"/>
</dbReference>
<dbReference type="AlphaFoldDB" id="A0A3P3QCS0"/>
<evidence type="ECO:0000313" key="3">
    <source>
        <dbReference type="EMBL" id="RRJ19026.1"/>
    </source>
</evidence>
<dbReference type="OrthoDB" id="9798454at2"/>
<dbReference type="InterPro" id="IPR029039">
    <property type="entry name" value="Flavoprotein-like_sf"/>
</dbReference>
<reference evidence="3 4" key="1">
    <citation type="submission" date="2018-11" db="EMBL/GenBank/DDBJ databases">
        <title>Draft genome analysis of Rheinheimera mesophila isolated from an industrial waste site.</title>
        <authorList>
            <person name="Yu Q."/>
            <person name="Qi Y."/>
            <person name="Zhang H."/>
            <person name="Lu Y."/>
            <person name="Pu J."/>
        </authorList>
    </citation>
    <scope>NUCLEOTIDE SEQUENCE [LARGE SCALE GENOMIC DNA]</scope>
    <source>
        <strain evidence="3 4">IITR13</strain>
    </source>
</reference>
<name>A0A3P3QCS0_9GAMM</name>
<keyword evidence="1" id="KW-0560">Oxidoreductase</keyword>
<dbReference type="Proteomes" id="UP000276260">
    <property type="component" value="Unassembled WGS sequence"/>
</dbReference>
<dbReference type="GO" id="GO:0003955">
    <property type="term" value="F:NAD(P)H dehydrogenase (quinone) activity"/>
    <property type="evidence" value="ECO:0007669"/>
    <property type="project" value="TreeGrafter"/>
</dbReference>
<dbReference type="EMBL" id="RRCF01000005">
    <property type="protein sequence ID" value="RRJ19026.1"/>
    <property type="molecule type" value="Genomic_DNA"/>
</dbReference>
<dbReference type="Pfam" id="PF02525">
    <property type="entry name" value="Flavodoxin_2"/>
    <property type="match status" value="1"/>
</dbReference>
<evidence type="ECO:0000256" key="1">
    <source>
        <dbReference type="ARBA" id="ARBA00023002"/>
    </source>
</evidence>
<dbReference type="PANTHER" id="PTHR47307:SF2">
    <property type="entry name" value="GLUTATHIONE-REGULATED POTASSIUM-EFFLUX SYSTEM ANCILLARY PROTEIN KEFF"/>
    <property type="match status" value="1"/>
</dbReference>
<gene>
    <name evidence="3" type="ORF">EIK76_15900</name>
</gene>
<proteinExistence type="predicted"/>
<evidence type="ECO:0000313" key="4">
    <source>
        <dbReference type="Proteomes" id="UP000276260"/>
    </source>
</evidence>
<dbReference type="SUPFAM" id="SSF52218">
    <property type="entry name" value="Flavoproteins"/>
    <property type="match status" value="1"/>
</dbReference>
<comment type="caution">
    <text evidence="3">The sequence shown here is derived from an EMBL/GenBank/DDBJ whole genome shotgun (WGS) entry which is preliminary data.</text>
</comment>
<evidence type="ECO:0000259" key="2">
    <source>
        <dbReference type="Pfam" id="PF02525"/>
    </source>
</evidence>
<dbReference type="GO" id="GO:0010181">
    <property type="term" value="F:FMN binding"/>
    <property type="evidence" value="ECO:0007669"/>
    <property type="project" value="TreeGrafter"/>
</dbReference>
<accession>A0A3P3QCS0</accession>
<sequence>MISLLYAHPYAHHARLERMMLDAVQHWPGLELRELYQLYPDFYIDVALEQKMLVHSNAIVLHYPMQCGLPPALLVQYLHKVFQYGWAYGNDAAEVAGRSLQGKKFWVVTQAVAPHQELDPCYQQSMFAPLHQLALSCGMQWQQPLMLPQLTDSVVATQAVELFRQGLDLLSAASEQDRSRYAS</sequence>
<dbReference type="PANTHER" id="PTHR47307">
    <property type="entry name" value="GLUTATHIONE-REGULATED POTASSIUM-EFFLUX SYSTEM ANCILLARY PROTEIN KEFG"/>
    <property type="match status" value="1"/>
</dbReference>
<dbReference type="InterPro" id="IPR003680">
    <property type="entry name" value="Flavodoxin_fold"/>
</dbReference>
<dbReference type="Gene3D" id="3.40.50.360">
    <property type="match status" value="1"/>
</dbReference>
<protein>
    <submittedName>
        <fullName evidence="3">Glutathione-regulated potassium-efflux system ancillary protein KefF</fullName>
    </submittedName>
</protein>
<dbReference type="GO" id="GO:0009055">
    <property type="term" value="F:electron transfer activity"/>
    <property type="evidence" value="ECO:0007669"/>
    <property type="project" value="TreeGrafter"/>
</dbReference>
<dbReference type="InterPro" id="IPR046980">
    <property type="entry name" value="KefG/KefF"/>
</dbReference>